<dbReference type="CDD" id="cd00154">
    <property type="entry name" value="Rab"/>
    <property type="match status" value="1"/>
</dbReference>
<comment type="caution">
    <text evidence="5">The sequence shown here is derived from an EMBL/GenBank/DDBJ whole genome shotgun (WGS) entry which is preliminary data.</text>
</comment>
<dbReference type="InParanoid" id="A0A2P6MND5"/>
<dbReference type="Proteomes" id="UP000241769">
    <property type="component" value="Unassembled WGS sequence"/>
</dbReference>
<dbReference type="PROSITE" id="PS51421">
    <property type="entry name" value="RAS"/>
    <property type="match status" value="1"/>
</dbReference>
<reference evidence="5 6" key="1">
    <citation type="journal article" date="2018" name="Genome Biol. Evol.">
        <title>Multiple Roots of Fruiting Body Formation in Amoebozoa.</title>
        <authorList>
            <person name="Hillmann F."/>
            <person name="Forbes G."/>
            <person name="Novohradska S."/>
            <person name="Ferling I."/>
            <person name="Riege K."/>
            <person name="Groth M."/>
            <person name="Westermann M."/>
            <person name="Marz M."/>
            <person name="Spaller T."/>
            <person name="Winckler T."/>
            <person name="Schaap P."/>
            <person name="Glockner G."/>
        </authorList>
    </citation>
    <scope>NUCLEOTIDE SEQUENCE [LARGE SCALE GENOMIC DNA]</scope>
    <source>
        <strain evidence="5 6">Jena</strain>
    </source>
</reference>
<proteinExistence type="inferred from homology"/>
<comment type="similarity">
    <text evidence="1">Belongs to the small GTPase superfamily. Rab family.</text>
</comment>
<dbReference type="PRINTS" id="PR00449">
    <property type="entry name" value="RASTRNSFRMNG"/>
</dbReference>
<evidence type="ECO:0000256" key="1">
    <source>
        <dbReference type="ARBA" id="ARBA00006270"/>
    </source>
</evidence>
<dbReference type="SMART" id="SM00175">
    <property type="entry name" value="RAB"/>
    <property type="match status" value="1"/>
</dbReference>
<dbReference type="Pfam" id="PF00071">
    <property type="entry name" value="Ras"/>
    <property type="match status" value="1"/>
</dbReference>
<evidence type="ECO:0000313" key="6">
    <source>
        <dbReference type="Proteomes" id="UP000241769"/>
    </source>
</evidence>
<dbReference type="NCBIfam" id="TIGR00231">
    <property type="entry name" value="small_GTP"/>
    <property type="match status" value="1"/>
</dbReference>
<dbReference type="SMART" id="SM00173">
    <property type="entry name" value="RAS"/>
    <property type="match status" value="1"/>
</dbReference>
<dbReference type="SMART" id="SM00176">
    <property type="entry name" value="RAN"/>
    <property type="match status" value="1"/>
</dbReference>
<dbReference type="PROSITE" id="PS51420">
    <property type="entry name" value="RHO"/>
    <property type="match status" value="1"/>
</dbReference>
<dbReference type="InterPro" id="IPR001806">
    <property type="entry name" value="Small_GTPase"/>
</dbReference>
<dbReference type="PANTHER" id="PTHR47977">
    <property type="entry name" value="RAS-RELATED PROTEIN RAB"/>
    <property type="match status" value="1"/>
</dbReference>
<dbReference type="GO" id="GO:0005525">
    <property type="term" value="F:GTP binding"/>
    <property type="evidence" value="ECO:0007669"/>
    <property type="project" value="UniProtKB-KW"/>
</dbReference>
<keyword evidence="2" id="KW-0547">Nucleotide-binding</keyword>
<dbReference type="EMBL" id="MDYQ01000661">
    <property type="protein sequence ID" value="PRP73195.1"/>
    <property type="molecule type" value="Genomic_DNA"/>
</dbReference>
<dbReference type="InterPro" id="IPR005225">
    <property type="entry name" value="Small_GTP-bd"/>
</dbReference>
<gene>
    <name evidence="5" type="ORF">PROFUN_03509</name>
</gene>
<dbReference type="FunFam" id="3.40.50.300:FF:001447">
    <property type="entry name" value="Ras-related protein Rab-1B"/>
    <property type="match status" value="1"/>
</dbReference>
<dbReference type="Gene3D" id="3.40.50.300">
    <property type="entry name" value="P-loop containing nucleotide triphosphate hydrolases"/>
    <property type="match status" value="1"/>
</dbReference>
<keyword evidence="4" id="KW-0449">Lipoprotein</keyword>
<dbReference type="AlphaFoldDB" id="A0A2P6MND5"/>
<dbReference type="OrthoDB" id="9989112at2759"/>
<dbReference type="GO" id="GO:0003924">
    <property type="term" value="F:GTPase activity"/>
    <property type="evidence" value="ECO:0007669"/>
    <property type="project" value="InterPro"/>
</dbReference>
<protein>
    <submittedName>
        <fullName evidence="5">Putative Rab2 family GTPase</fullName>
    </submittedName>
</protein>
<dbReference type="STRING" id="1890364.A0A2P6MND5"/>
<evidence type="ECO:0000256" key="3">
    <source>
        <dbReference type="ARBA" id="ARBA00023134"/>
    </source>
</evidence>
<accession>A0A2P6MND5</accession>
<evidence type="ECO:0000256" key="4">
    <source>
        <dbReference type="ARBA" id="ARBA00023288"/>
    </source>
</evidence>
<organism evidence="5 6">
    <name type="scientific">Planoprotostelium fungivorum</name>
    <dbReference type="NCBI Taxonomy" id="1890364"/>
    <lineage>
        <taxon>Eukaryota</taxon>
        <taxon>Amoebozoa</taxon>
        <taxon>Evosea</taxon>
        <taxon>Variosea</taxon>
        <taxon>Cavosteliida</taxon>
        <taxon>Cavosteliaceae</taxon>
        <taxon>Planoprotostelium</taxon>
    </lineage>
</organism>
<keyword evidence="6" id="KW-1185">Reference proteome</keyword>
<evidence type="ECO:0000256" key="2">
    <source>
        <dbReference type="ARBA" id="ARBA00022741"/>
    </source>
</evidence>
<dbReference type="SUPFAM" id="SSF52540">
    <property type="entry name" value="P-loop containing nucleoside triphosphate hydrolases"/>
    <property type="match status" value="1"/>
</dbReference>
<dbReference type="SMART" id="SM00174">
    <property type="entry name" value="RHO"/>
    <property type="match status" value="1"/>
</dbReference>
<evidence type="ECO:0000313" key="5">
    <source>
        <dbReference type="EMBL" id="PRP73195.1"/>
    </source>
</evidence>
<dbReference type="PROSITE" id="PS51419">
    <property type="entry name" value="RAB"/>
    <property type="match status" value="1"/>
</dbReference>
<name>A0A2P6MND5_9EUKA</name>
<dbReference type="InterPro" id="IPR027417">
    <property type="entry name" value="P-loop_NTPase"/>
</dbReference>
<dbReference type="InterPro" id="IPR050227">
    <property type="entry name" value="Rab"/>
</dbReference>
<keyword evidence="3" id="KW-0342">GTP-binding</keyword>
<sequence length="225" mass="25761">MDLNTVYTRRNPICGDCGGISPLRPPSEVWKREGMFLRDGVKDVRKIVVIGDFGSGKSTLHLRFQYGYFSQTMESVHRVKQVTVEDNQVWLDLWDTVGQERHDSLTSSFYRGAVGALLIYDVTSRSSFDHVSKWLDQIRQRCSEDVKVTLVGTKSDKEEERQVSFKEGRHFAEVNHIPFFEVSAKTGENAFMSTVERPTLKEVENVKEEGTTLKEFVSVDEKDVE</sequence>